<dbReference type="GO" id="GO:0008855">
    <property type="term" value="F:exodeoxyribonuclease VII activity"/>
    <property type="evidence" value="ECO:0007669"/>
    <property type="project" value="UniProtKB-UniRule"/>
</dbReference>
<dbReference type="OrthoDB" id="5244334at2"/>
<evidence type="ECO:0000313" key="8">
    <source>
        <dbReference type="Proteomes" id="UP000290624"/>
    </source>
</evidence>
<dbReference type="Gene3D" id="1.10.287.1040">
    <property type="entry name" value="Exonuclease VII, small subunit"/>
    <property type="match status" value="1"/>
</dbReference>
<comment type="subunit">
    <text evidence="6">Heterooligomer composed of large and small subunits.</text>
</comment>
<dbReference type="Pfam" id="PF02609">
    <property type="entry name" value="Exonuc_VII_S"/>
    <property type="match status" value="1"/>
</dbReference>
<comment type="catalytic activity">
    <reaction evidence="6">
        <text>Exonucleolytic cleavage in either 5'- to 3'- or 3'- to 5'-direction to yield nucleoside 5'-phosphates.</text>
        <dbReference type="EC" id="3.1.11.6"/>
    </reaction>
</comment>
<comment type="caution">
    <text evidence="7">The sequence shown here is derived from an EMBL/GenBank/DDBJ whole genome shotgun (WGS) entry which is preliminary data.</text>
</comment>
<comment type="function">
    <text evidence="6">Bidirectionally degrades single-stranded DNA into large acid-insoluble oligonucleotides, which are then degraded further into small acid-soluble oligonucleotides.</text>
</comment>
<name>A0A4Q2EG68_9ACTN</name>
<dbReference type="InterPro" id="IPR037004">
    <property type="entry name" value="Exonuc_VII_ssu_sf"/>
</dbReference>
<dbReference type="PIRSF" id="PIRSF006488">
    <property type="entry name" value="Exonuc_VII_S"/>
    <property type="match status" value="1"/>
</dbReference>
<dbReference type="GO" id="GO:0005829">
    <property type="term" value="C:cytosol"/>
    <property type="evidence" value="ECO:0007669"/>
    <property type="project" value="TreeGrafter"/>
</dbReference>
<dbReference type="AlphaFoldDB" id="A0A4Q2EG68"/>
<evidence type="ECO:0000256" key="4">
    <source>
        <dbReference type="ARBA" id="ARBA00022801"/>
    </source>
</evidence>
<keyword evidence="5 6" id="KW-0269">Exonuclease</keyword>
<evidence type="ECO:0000256" key="1">
    <source>
        <dbReference type="ARBA" id="ARBA00009998"/>
    </source>
</evidence>
<dbReference type="GO" id="GO:0009318">
    <property type="term" value="C:exodeoxyribonuclease VII complex"/>
    <property type="evidence" value="ECO:0007669"/>
    <property type="project" value="UniProtKB-UniRule"/>
</dbReference>
<evidence type="ECO:0000256" key="5">
    <source>
        <dbReference type="ARBA" id="ARBA00022839"/>
    </source>
</evidence>
<dbReference type="Proteomes" id="UP000290624">
    <property type="component" value="Unassembled WGS sequence"/>
</dbReference>
<proteinExistence type="inferred from homology"/>
<dbReference type="PANTHER" id="PTHR34137">
    <property type="entry name" value="EXODEOXYRIBONUCLEASE 7 SMALL SUBUNIT"/>
    <property type="match status" value="1"/>
</dbReference>
<dbReference type="PANTHER" id="PTHR34137:SF1">
    <property type="entry name" value="EXODEOXYRIBONUCLEASE 7 SMALL SUBUNIT"/>
    <property type="match status" value="1"/>
</dbReference>
<dbReference type="HAMAP" id="MF_00337">
    <property type="entry name" value="Exonuc_7_S"/>
    <property type="match status" value="1"/>
</dbReference>
<comment type="subcellular location">
    <subcellularLocation>
        <location evidence="6">Cytoplasm</location>
    </subcellularLocation>
</comment>
<keyword evidence="8" id="KW-1185">Reference proteome</keyword>
<protein>
    <recommendedName>
        <fullName evidence="6">Exodeoxyribonuclease 7 small subunit</fullName>
        <ecNumber evidence="6">3.1.11.6</ecNumber>
    </recommendedName>
    <alternativeName>
        <fullName evidence="6">Exodeoxyribonuclease VII small subunit</fullName>
        <shortName evidence="6">Exonuclease VII small subunit</shortName>
    </alternativeName>
</protein>
<sequence length="67" mass="7416">MSEKELTYEEAREQLVSVVTQLESGKVPLSESMALWERGEKLAARCQAWLDGARATVDAAREAHPDA</sequence>
<evidence type="ECO:0000256" key="2">
    <source>
        <dbReference type="ARBA" id="ARBA00022490"/>
    </source>
</evidence>
<dbReference type="EC" id="3.1.11.6" evidence="6"/>
<evidence type="ECO:0000256" key="6">
    <source>
        <dbReference type="HAMAP-Rule" id="MF_00337"/>
    </source>
</evidence>
<gene>
    <name evidence="6" type="primary">xseB</name>
    <name evidence="7" type="ORF">C1706_12555</name>
</gene>
<comment type="similarity">
    <text evidence="1 6">Belongs to the XseB family.</text>
</comment>
<dbReference type="NCBIfam" id="TIGR01280">
    <property type="entry name" value="xseB"/>
    <property type="match status" value="1"/>
</dbReference>
<dbReference type="NCBIfam" id="NF002139">
    <property type="entry name" value="PRK00977.1-3"/>
    <property type="match status" value="1"/>
</dbReference>
<keyword evidence="3 6" id="KW-0540">Nuclease</keyword>
<evidence type="ECO:0000256" key="3">
    <source>
        <dbReference type="ARBA" id="ARBA00022722"/>
    </source>
</evidence>
<dbReference type="EMBL" id="PPCV01000010">
    <property type="protein sequence ID" value="RXW31304.1"/>
    <property type="molecule type" value="Genomic_DNA"/>
</dbReference>
<dbReference type="GO" id="GO:0006308">
    <property type="term" value="P:DNA catabolic process"/>
    <property type="evidence" value="ECO:0007669"/>
    <property type="project" value="UniProtKB-UniRule"/>
</dbReference>
<reference evidence="7 8" key="1">
    <citation type="submission" date="2018-01" db="EMBL/GenBank/DDBJ databases">
        <title>Lactibacter flavus gen. nov., sp. nov., a novel bacterium of the family Propionibacteriaceae isolated from raw milk and dairy products.</title>
        <authorList>
            <person name="Wenning M."/>
            <person name="Breitenwieser F."/>
            <person name="Huptas C."/>
            <person name="von Neubeck M."/>
            <person name="Busse H.-J."/>
            <person name="Scherer S."/>
        </authorList>
    </citation>
    <scope>NUCLEOTIDE SEQUENCE [LARGE SCALE GENOMIC DNA]</scope>
    <source>
        <strain evidence="7 8">VG341</strain>
    </source>
</reference>
<dbReference type="RefSeq" id="WP_129459579.1">
    <property type="nucleotide sequence ID" value="NZ_PPCV01000010.1"/>
</dbReference>
<dbReference type="SUPFAM" id="SSF116842">
    <property type="entry name" value="XseB-like"/>
    <property type="match status" value="1"/>
</dbReference>
<accession>A0A4Q2EG68</accession>
<dbReference type="InterPro" id="IPR003761">
    <property type="entry name" value="Exonuc_VII_S"/>
</dbReference>
<keyword evidence="2 6" id="KW-0963">Cytoplasm</keyword>
<keyword evidence="4 6" id="KW-0378">Hydrolase</keyword>
<organism evidence="7 8">
    <name type="scientific">Propioniciclava flava</name>
    <dbReference type="NCBI Taxonomy" id="2072026"/>
    <lineage>
        <taxon>Bacteria</taxon>
        <taxon>Bacillati</taxon>
        <taxon>Actinomycetota</taxon>
        <taxon>Actinomycetes</taxon>
        <taxon>Propionibacteriales</taxon>
        <taxon>Propionibacteriaceae</taxon>
        <taxon>Propioniciclava</taxon>
    </lineage>
</organism>
<evidence type="ECO:0000313" key="7">
    <source>
        <dbReference type="EMBL" id="RXW31304.1"/>
    </source>
</evidence>